<dbReference type="RefSeq" id="WP_220620887.1">
    <property type="nucleotide sequence ID" value="NZ_RKLR01000030.1"/>
</dbReference>
<dbReference type="Pfam" id="PF26590">
    <property type="entry name" value="DUF8186_M"/>
    <property type="match status" value="1"/>
</dbReference>
<organism evidence="4 5">
    <name type="scientific">Haloarcula rubra</name>
    <dbReference type="NCBI Taxonomy" id="2487747"/>
    <lineage>
        <taxon>Archaea</taxon>
        <taxon>Methanobacteriati</taxon>
        <taxon>Methanobacteriota</taxon>
        <taxon>Stenosarchaea group</taxon>
        <taxon>Halobacteria</taxon>
        <taxon>Halobacteriales</taxon>
        <taxon>Haloarculaceae</taxon>
        <taxon>Haloarcula</taxon>
    </lineage>
</organism>
<evidence type="ECO:0000313" key="4">
    <source>
        <dbReference type="EMBL" id="MBX0326036.1"/>
    </source>
</evidence>
<feature type="domain" description="DUF8186" evidence="3">
    <location>
        <begin position="76"/>
        <end position="165"/>
    </location>
</feature>
<reference evidence="4 5" key="1">
    <citation type="submission" date="2021-06" db="EMBL/GenBank/DDBJ databases">
        <title>Halomicroarcula sp. a new haloarchaeum isolated from saline soil.</title>
        <authorList>
            <person name="Duran-Viseras A."/>
            <person name="Sanchez-Porro C."/>
            <person name="Ventosa A."/>
        </authorList>
    </citation>
    <scope>NUCLEOTIDE SEQUENCE [LARGE SCALE GENOMIC DNA]</scope>
    <source>
        <strain evidence="4 5">F13</strain>
    </source>
</reference>
<name>A0AAW4PXG0_9EURY</name>
<protein>
    <submittedName>
        <fullName evidence="4">Uncharacterized protein</fullName>
    </submittedName>
</protein>
<dbReference type="Pfam" id="PF26591">
    <property type="entry name" value="DUF8186_C"/>
    <property type="match status" value="1"/>
</dbReference>
<dbReference type="EMBL" id="RKLR01000030">
    <property type="protein sequence ID" value="MBX0326036.1"/>
    <property type="molecule type" value="Genomic_DNA"/>
</dbReference>
<keyword evidence="1" id="KW-0472">Membrane</keyword>
<feature type="domain" description="DUF8186" evidence="2">
    <location>
        <begin position="2"/>
        <end position="65"/>
    </location>
</feature>
<dbReference type="InterPro" id="IPR058910">
    <property type="entry name" value="DUF8186_M"/>
</dbReference>
<evidence type="ECO:0000259" key="2">
    <source>
        <dbReference type="Pfam" id="PF26590"/>
    </source>
</evidence>
<keyword evidence="5" id="KW-1185">Reference proteome</keyword>
<evidence type="ECO:0000259" key="3">
    <source>
        <dbReference type="Pfam" id="PF26591"/>
    </source>
</evidence>
<evidence type="ECO:0000313" key="5">
    <source>
        <dbReference type="Proteomes" id="UP001430377"/>
    </source>
</evidence>
<dbReference type="Proteomes" id="UP001430377">
    <property type="component" value="Unassembled WGS sequence"/>
</dbReference>
<gene>
    <name evidence="4" type="ORF">EGH21_23775</name>
</gene>
<accession>A0AAW4PXG0</accession>
<keyword evidence="1" id="KW-0812">Transmembrane</keyword>
<dbReference type="AlphaFoldDB" id="A0AAW4PXG0"/>
<keyword evidence="1" id="KW-1133">Transmembrane helix</keyword>
<feature type="transmembrane region" description="Helical" evidence="1">
    <location>
        <begin position="175"/>
        <end position="196"/>
    </location>
</feature>
<sequence>MTILDTFGEELTPPSLPRNVSLDVVDEPYTASYGLATRWEEAEVDQGEEAGAVTARGLVRGVETTRPLDSFAEVPIRESNVTLSVQNRSNETVHLRVMLRDTETGEPIDTRDRDGYLLVAGERVDTNATGVVIYTIPANSAGVSVRYVPGQWWLNIPGYTGDSDSIYVHSPTLDLLSTLFIFSVPVSLFLLAVLLIDRITGWRIWPPWRAL</sequence>
<evidence type="ECO:0000256" key="1">
    <source>
        <dbReference type="SAM" id="Phobius"/>
    </source>
</evidence>
<dbReference type="InterPro" id="IPR058911">
    <property type="entry name" value="DUF8186_C"/>
</dbReference>
<comment type="caution">
    <text evidence="4">The sequence shown here is derived from an EMBL/GenBank/DDBJ whole genome shotgun (WGS) entry which is preliminary data.</text>
</comment>
<proteinExistence type="predicted"/>